<feature type="domain" description="YMGG-like Gly-zipper" evidence="2">
    <location>
        <begin position="27"/>
        <end position="70"/>
    </location>
</feature>
<evidence type="ECO:0000256" key="1">
    <source>
        <dbReference type="SAM" id="Phobius"/>
    </source>
</evidence>
<name>A0A6V8ND62_9BACT</name>
<evidence type="ECO:0000313" key="3">
    <source>
        <dbReference type="EMBL" id="GFO70481.1"/>
    </source>
</evidence>
<gene>
    <name evidence="3" type="ORF">GMLC_40600</name>
</gene>
<keyword evidence="1" id="KW-0472">Membrane</keyword>
<dbReference type="EMBL" id="BLXZ01000010">
    <property type="protein sequence ID" value="GFO70481.1"/>
    <property type="molecule type" value="Genomic_DNA"/>
</dbReference>
<dbReference type="Proteomes" id="UP000587586">
    <property type="component" value="Unassembled WGS sequence"/>
</dbReference>
<dbReference type="RefSeq" id="WP_183363096.1">
    <property type="nucleotide sequence ID" value="NZ_BLXZ01000010.1"/>
</dbReference>
<proteinExistence type="predicted"/>
<organism evidence="3 4">
    <name type="scientific">Geomonas limicola</name>
    <dbReference type="NCBI Taxonomy" id="2740186"/>
    <lineage>
        <taxon>Bacteria</taxon>
        <taxon>Pseudomonadati</taxon>
        <taxon>Thermodesulfobacteriota</taxon>
        <taxon>Desulfuromonadia</taxon>
        <taxon>Geobacterales</taxon>
        <taxon>Geobacteraceae</taxon>
        <taxon>Geomonas</taxon>
    </lineage>
</organism>
<comment type="caution">
    <text evidence="3">The sequence shown here is derived from an EMBL/GenBank/DDBJ whole genome shotgun (WGS) entry which is preliminary data.</text>
</comment>
<evidence type="ECO:0000313" key="4">
    <source>
        <dbReference type="Proteomes" id="UP000587586"/>
    </source>
</evidence>
<sequence>MRVIRIVTLLILALVQFGCVGMSNRQQGTLSGGAIGAGGGALLGGISGGSPAVGAVLGGAAGALTGYILGDPGDHRGGRRHYEHRY</sequence>
<reference evidence="4" key="1">
    <citation type="submission" date="2020-06" db="EMBL/GenBank/DDBJ databases">
        <title>Draft genomic sequecing of Geomonas sp. Red745.</title>
        <authorList>
            <person name="Itoh H."/>
            <person name="Xu Z.X."/>
            <person name="Ushijima N."/>
            <person name="Masuda Y."/>
            <person name="Shiratori Y."/>
            <person name="Senoo K."/>
        </authorList>
    </citation>
    <scope>NUCLEOTIDE SEQUENCE [LARGE SCALE GENOMIC DNA]</scope>
    <source>
        <strain evidence="4">Red745</strain>
    </source>
</reference>
<keyword evidence="1" id="KW-0812">Transmembrane</keyword>
<dbReference type="AlphaFoldDB" id="A0A6V8ND62"/>
<evidence type="ECO:0000259" key="2">
    <source>
        <dbReference type="Pfam" id="PF13441"/>
    </source>
</evidence>
<dbReference type="Pfam" id="PF13441">
    <property type="entry name" value="Gly-zipper_YMGG"/>
    <property type="match status" value="1"/>
</dbReference>
<feature type="transmembrane region" description="Helical" evidence="1">
    <location>
        <begin position="52"/>
        <end position="70"/>
    </location>
</feature>
<protein>
    <recommendedName>
        <fullName evidence="2">YMGG-like Gly-zipper domain-containing protein</fullName>
    </recommendedName>
</protein>
<dbReference type="InterPro" id="IPR027367">
    <property type="entry name" value="Gly-zipper_YMGG"/>
</dbReference>
<keyword evidence="1" id="KW-1133">Transmembrane helix</keyword>
<accession>A0A6V8ND62</accession>
<keyword evidence="4" id="KW-1185">Reference proteome</keyword>